<feature type="compositionally biased region" description="Low complexity" evidence="1">
    <location>
        <begin position="92"/>
        <end position="102"/>
    </location>
</feature>
<keyword evidence="2" id="KW-0732">Signal</keyword>
<evidence type="ECO:0000256" key="1">
    <source>
        <dbReference type="SAM" id="MobiDB-lite"/>
    </source>
</evidence>
<gene>
    <name evidence="3" type="ORF">Vbra_14514</name>
</gene>
<keyword evidence="4" id="KW-1185">Reference proteome</keyword>
<evidence type="ECO:0000313" key="4">
    <source>
        <dbReference type="Proteomes" id="UP000041254"/>
    </source>
</evidence>
<feature type="region of interest" description="Disordered" evidence="1">
    <location>
        <begin position="90"/>
        <end position="126"/>
    </location>
</feature>
<sequence length="126" mass="13612">MRVALTLLVALCVGSWSASATAREAFHPMLHYTADGTLAKKPEHITVHDRVHTAWLSPSSAGATSFLATSESSAQPNSMKCACSFTREEEGGPVVPEAGSPEGQHEIAYTPKEGQHLHTQTYRRHT</sequence>
<evidence type="ECO:0000313" key="3">
    <source>
        <dbReference type="EMBL" id="CEM07619.1"/>
    </source>
</evidence>
<proteinExistence type="predicted"/>
<dbReference type="VEuPathDB" id="CryptoDB:Vbra_14514"/>
<name>A0A0G4F690_VITBC</name>
<organism evidence="3 4">
    <name type="scientific">Vitrella brassicaformis (strain CCMP3155)</name>
    <dbReference type="NCBI Taxonomy" id="1169540"/>
    <lineage>
        <taxon>Eukaryota</taxon>
        <taxon>Sar</taxon>
        <taxon>Alveolata</taxon>
        <taxon>Colpodellida</taxon>
        <taxon>Vitrellaceae</taxon>
        <taxon>Vitrella</taxon>
    </lineage>
</organism>
<accession>A0A0G4F690</accession>
<dbReference type="AlphaFoldDB" id="A0A0G4F690"/>
<reference evidence="3 4" key="1">
    <citation type="submission" date="2014-11" db="EMBL/GenBank/DDBJ databases">
        <authorList>
            <person name="Zhu J."/>
            <person name="Qi W."/>
            <person name="Song R."/>
        </authorList>
    </citation>
    <scope>NUCLEOTIDE SEQUENCE [LARGE SCALE GENOMIC DNA]</scope>
</reference>
<protein>
    <submittedName>
        <fullName evidence="3">Uncharacterized protein</fullName>
    </submittedName>
</protein>
<dbReference type="Proteomes" id="UP000041254">
    <property type="component" value="Unassembled WGS sequence"/>
</dbReference>
<evidence type="ECO:0000256" key="2">
    <source>
        <dbReference type="SAM" id="SignalP"/>
    </source>
</evidence>
<feature type="chain" id="PRO_5005188140" evidence="2">
    <location>
        <begin position="23"/>
        <end position="126"/>
    </location>
</feature>
<feature type="signal peptide" evidence="2">
    <location>
        <begin position="1"/>
        <end position="22"/>
    </location>
</feature>
<dbReference type="EMBL" id="CDMY01000376">
    <property type="protein sequence ID" value="CEM07619.1"/>
    <property type="molecule type" value="Genomic_DNA"/>
</dbReference>
<dbReference type="InParanoid" id="A0A0G4F690"/>